<feature type="region of interest" description="Disordered" evidence="1">
    <location>
        <begin position="45"/>
        <end position="103"/>
    </location>
</feature>
<reference evidence="3" key="1">
    <citation type="submission" date="2015-11" db="EMBL/GenBank/DDBJ databases">
        <title>De novo transcriptome assembly of four potential Pierce s Disease insect vectors from Arizona vineyards.</title>
        <authorList>
            <person name="Tassone E.E."/>
        </authorList>
    </citation>
    <scope>NUCLEOTIDE SEQUENCE</scope>
</reference>
<proteinExistence type="predicted"/>
<evidence type="ECO:0000256" key="1">
    <source>
        <dbReference type="SAM" id="MobiDB-lite"/>
    </source>
</evidence>
<accession>A0A1B6IB99</accession>
<dbReference type="AlphaFoldDB" id="A0A1B6IB99"/>
<organism evidence="3">
    <name type="scientific">Homalodisca liturata</name>
    <dbReference type="NCBI Taxonomy" id="320908"/>
    <lineage>
        <taxon>Eukaryota</taxon>
        <taxon>Metazoa</taxon>
        <taxon>Ecdysozoa</taxon>
        <taxon>Arthropoda</taxon>
        <taxon>Hexapoda</taxon>
        <taxon>Insecta</taxon>
        <taxon>Pterygota</taxon>
        <taxon>Neoptera</taxon>
        <taxon>Paraneoptera</taxon>
        <taxon>Hemiptera</taxon>
        <taxon>Auchenorrhyncha</taxon>
        <taxon>Membracoidea</taxon>
        <taxon>Cicadellidae</taxon>
        <taxon>Cicadellinae</taxon>
        <taxon>Proconiini</taxon>
        <taxon>Homalodisca</taxon>
    </lineage>
</organism>
<feature type="compositionally biased region" description="Low complexity" evidence="1">
    <location>
        <begin position="48"/>
        <end position="70"/>
    </location>
</feature>
<evidence type="ECO:0000313" key="3">
    <source>
        <dbReference type="EMBL" id="JAS84182.1"/>
    </source>
</evidence>
<sequence>LISTIDQLDKIRGHCSSADHIMLLHCLLVLSIFIHRHVCDEVTSKNISVPEGTSEEPSSTSVSEAATVESGSTAEPVTAEPVTYKPLKPRGLRGRRGRRVRGY</sequence>
<evidence type="ECO:0000256" key="2">
    <source>
        <dbReference type="SAM" id="SignalP"/>
    </source>
</evidence>
<feature type="chain" id="PRO_5008584935" evidence="2">
    <location>
        <begin position="40"/>
        <end position="103"/>
    </location>
</feature>
<feature type="signal peptide" evidence="2">
    <location>
        <begin position="1"/>
        <end position="39"/>
    </location>
</feature>
<gene>
    <name evidence="3" type="ORF">g.18238</name>
</gene>
<feature type="non-terminal residue" evidence="3">
    <location>
        <position position="1"/>
    </location>
</feature>
<keyword evidence="2" id="KW-0732">Signal</keyword>
<feature type="compositionally biased region" description="Basic residues" evidence="1">
    <location>
        <begin position="87"/>
        <end position="103"/>
    </location>
</feature>
<name>A0A1B6IB99_9HEMI</name>
<dbReference type="EMBL" id="GECU01023524">
    <property type="protein sequence ID" value="JAS84182.1"/>
    <property type="molecule type" value="Transcribed_RNA"/>
</dbReference>
<feature type="non-terminal residue" evidence="3">
    <location>
        <position position="103"/>
    </location>
</feature>
<protein>
    <submittedName>
        <fullName evidence="3">Uncharacterized protein</fullName>
    </submittedName>
</protein>